<keyword evidence="3" id="KW-1133">Transmembrane helix</keyword>
<dbReference type="AlphaFoldDB" id="A0A3N9PTN3"/>
<evidence type="ECO:0000259" key="4">
    <source>
        <dbReference type="Pfam" id="PF13490"/>
    </source>
</evidence>
<evidence type="ECO:0000313" key="5">
    <source>
        <dbReference type="EMBL" id="RQW09762.1"/>
    </source>
</evidence>
<accession>A0A3N9PTN3</accession>
<dbReference type="EMBL" id="RQPI01000012">
    <property type="protein sequence ID" value="RQW09762.1"/>
    <property type="molecule type" value="Genomic_DNA"/>
</dbReference>
<name>A0A3N9PTN3_9BACL</name>
<dbReference type="Gene3D" id="1.10.10.1320">
    <property type="entry name" value="Anti-sigma factor, zinc-finger domain"/>
    <property type="match status" value="1"/>
</dbReference>
<comment type="caution">
    <text evidence="5">The sequence shown here is derived from an EMBL/GenBank/DDBJ whole genome shotgun (WGS) entry which is preliminary data.</text>
</comment>
<evidence type="ECO:0000256" key="2">
    <source>
        <dbReference type="ARBA" id="ARBA00024438"/>
    </source>
</evidence>
<protein>
    <recommendedName>
        <fullName evidence="2">Anti-sigma-W factor RsiW</fullName>
    </recommendedName>
</protein>
<keyword evidence="3" id="KW-0472">Membrane</keyword>
<evidence type="ECO:0000313" key="6">
    <source>
        <dbReference type="Proteomes" id="UP000282529"/>
    </source>
</evidence>
<keyword evidence="6" id="KW-1185">Reference proteome</keyword>
<comment type="similarity">
    <text evidence="1">Belongs to the zinc-associated anti-sigma factor (ZAS) superfamily. Anti-sigma-W factor family.</text>
</comment>
<keyword evidence="3" id="KW-0812">Transmembrane</keyword>
<proteinExistence type="inferred from homology"/>
<sequence>MGMKCSTVMEWIPHYIEGLLSPEAEREMTRHIGACPGCARWLEEARAMEEMWKELDGDVDLRLSSGIPDLVPPVMAEIERLEAARQKNDAGPVTSRRRFALRTSWIHYGLAACLTFVLLEFGVFEQLGYGLTEINGHMSSSVTELFGAQRTR</sequence>
<reference evidence="5 6" key="1">
    <citation type="submission" date="2018-11" db="EMBL/GenBank/DDBJ databases">
        <title>Genome sequence of strain 7197.</title>
        <authorList>
            <person name="Gao J."/>
            <person name="Sun J."/>
        </authorList>
    </citation>
    <scope>NUCLEOTIDE SEQUENCE [LARGE SCALE GENOMIC DNA]</scope>
    <source>
        <strain evidence="5 6">7197</strain>
    </source>
</reference>
<dbReference type="InterPro" id="IPR027383">
    <property type="entry name" value="Znf_put"/>
</dbReference>
<feature type="domain" description="Putative zinc-finger" evidence="4">
    <location>
        <begin position="5"/>
        <end position="39"/>
    </location>
</feature>
<dbReference type="InterPro" id="IPR041916">
    <property type="entry name" value="Anti_sigma_zinc_sf"/>
</dbReference>
<feature type="transmembrane region" description="Helical" evidence="3">
    <location>
        <begin position="105"/>
        <end position="124"/>
    </location>
</feature>
<organism evidence="5 6">
    <name type="scientific">Paenibacillus rhizophilus</name>
    <dbReference type="NCBI Taxonomy" id="1850366"/>
    <lineage>
        <taxon>Bacteria</taxon>
        <taxon>Bacillati</taxon>
        <taxon>Bacillota</taxon>
        <taxon>Bacilli</taxon>
        <taxon>Bacillales</taxon>
        <taxon>Paenibacillaceae</taxon>
        <taxon>Paenibacillus</taxon>
    </lineage>
</organism>
<dbReference type="OrthoDB" id="2655854at2"/>
<evidence type="ECO:0000256" key="3">
    <source>
        <dbReference type="SAM" id="Phobius"/>
    </source>
</evidence>
<gene>
    <name evidence="5" type="ORF">EH198_18515</name>
</gene>
<evidence type="ECO:0000256" key="1">
    <source>
        <dbReference type="ARBA" id="ARBA00024353"/>
    </source>
</evidence>
<dbReference type="Pfam" id="PF13490">
    <property type="entry name" value="zf-HC2"/>
    <property type="match status" value="1"/>
</dbReference>
<dbReference type="Proteomes" id="UP000282529">
    <property type="component" value="Unassembled WGS sequence"/>
</dbReference>